<feature type="signal peptide" evidence="2">
    <location>
        <begin position="1"/>
        <end position="24"/>
    </location>
</feature>
<dbReference type="PANTHER" id="PTHR10900">
    <property type="entry name" value="PERIOSTIN-RELATED"/>
    <property type="match status" value="1"/>
</dbReference>
<evidence type="ECO:0000256" key="1">
    <source>
        <dbReference type="SAM" id="MobiDB-lite"/>
    </source>
</evidence>
<evidence type="ECO:0000259" key="3">
    <source>
        <dbReference type="PROSITE" id="PS50213"/>
    </source>
</evidence>
<evidence type="ECO:0000313" key="5">
    <source>
        <dbReference type="Proteomes" id="UP000594260"/>
    </source>
</evidence>
<dbReference type="InterPro" id="IPR036378">
    <property type="entry name" value="FAS1_dom_sf"/>
</dbReference>
<dbReference type="OMA" id="QYNPQYT"/>
<proteinExistence type="predicted"/>
<keyword evidence="5" id="KW-1185">Reference proteome</keyword>
<dbReference type="Proteomes" id="UP000594260">
    <property type="component" value="Unplaced"/>
</dbReference>
<dbReference type="Pfam" id="PF02469">
    <property type="entry name" value="Fasciclin"/>
    <property type="match status" value="2"/>
</dbReference>
<dbReference type="EnsemblMetazoa" id="XM_022815667">
    <property type="protein sequence ID" value="XP_022671402"/>
    <property type="gene ID" value="LOC111254619"/>
</dbReference>
<feature type="domain" description="FAS1" evidence="3">
    <location>
        <begin position="680"/>
        <end position="817"/>
    </location>
</feature>
<feature type="compositionally biased region" description="Polar residues" evidence="1">
    <location>
        <begin position="138"/>
        <end position="152"/>
    </location>
</feature>
<dbReference type="InParanoid" id="A0A7M7KSM0"/>
<feature type="compositionally biased region" description="Pro residues" evidence="1">
    <location>
        <begin position="444"/>
        <end position="455"/>
    </location>
</feature>
<dbReference type="RefSeq" id="XP_022671402.1">
    <property type="nucleotide sequence ID" value="XM_022815667.1"/>
</dbReference>
<accession>A0A7M7KSM0</accession>
<dbReference type="FunFam" id="2.30.180.10:FF:000032">
    <property type="entry name" value="Fasciclin domain-containing protein, putative"/>
    <property type="match status" value="1"/>
</dbReference>
<dbReference type="InterPro" id="IPR000782">
    <property type="entry name" value="FAS1_domain"/>
</dbReference>
<dbReference type="SMART" id="SM00554">
    <property type="entry name" value="FAS1"/>
    <property type="match status" value="2"/>
</dbReference>
<feature type="compositionally biased region" description="Polar residues" evidence="1">
    <location>
        <begin position="170"/>
        <end position="182"/>
    </location>
</feature>
<dbReference type="Gene3D" id="2.30.180.10">
    <property type="entry name" value="FAS1 domain"/>
    <property type="match status" value="2"/>
</dbReference>
<dbReference type="KEGG" id="vde:111254619"/>
<feature type="compositionally biased region" description="Pro residues" evidence="1">
    <location>
        <begin position="328"/>
        <end position="337"/>
    </location>
</feature>
<name>A0A7M7KSM0_VARDE</name>
<dbReference type="PROSITE" id="PS50213">
    <property type="entry name" value="FAS1"/>
    <property type="match status" value="2"/>
</dbReference>
<dbReference type="GeneID" id="111254619"/>
<dbReference type="OrthoDB" id="286301at2759"/>
<feature type="compositionally biased region" description="Low complexity" evidence="1">
    <location>
        <begin position="293"/>
        <end position="302"/>
    </location>
</feature>
<feature type="compositionally biased region" description="Low complexity" evidence="1">
    <location>
        <begin position="354"/>
        <end position="363"/>
    </location>
</feature>
<dbReference type="AlphaFoldDB" id="A0A7M7KSM0"/>
<sequence>MAVRGLFFWCISPVLFVLCSVCLSSLVVEAKDALKTQGGSWKPIVTDPKTGKDVAIKVTEKEVLTKTPPKGIDPKKISTDVKTDRSGRVLAEQGNSASNAFYVWLPTDILNMDNRPQQLHRSQGASNFRRPQGGPSFNHHNPSNFGPQQGNHGSFGLQGHSRRPLPGPSPQQFVPPSSNRHNPNYLPDQGADVQPGGVRIYSGFRPIPNPQSYNRPQPAYQPPPGAAPNPVQHHQSLQQGPQIYIPQQEIPRPNPQSYHGPRAENGHQYHHPPVPQQYHSPPLQQYHAPPQPAVNQPPVKAPGSSGYGASDLDDDDLPEPGYGAAPRPQQPPAPAPSQPSYGNSHRPPTPEYNQQPQPQFGLAAPPPPPPQSERGYGTPARRPSSYGQPPSAPQFHSPVPAPQPQLRPSSQPQFKAHDATPRPVGIVSARPQSPPYNHAQSPIQPQPPQQVPPHYKPVNAAPVQRPPAGNGGYGRPEPFEEDDYPVTRPVTIAPSTEYYPGTVSPGGHQATAAEEAGVGVIEPRSAATCAATSRPTVRSTSSLREIASELRADLIFNEFGVSDTDILSAANQDGQYTIFLPANEARLFTNPELLAYWRQDRDSLMRTLTNHLVAGQISLDQLRKGGSYVSRTGQNAVLNARGHDDGTVTVNGQRVIYADITVPNGGLLHIVGGFLHPIADKDIIPLVQDCGKYDGFVTLAAGTGFNQELQGSPGGYTLFLPSNDALSKVPKDELDVIRTNTTALREFLRYHAAEGIHFSHNLRDGQYLTSLHNKTPLRVSVNTDGCRRRLYEVNNSPLYRADIPASNGVVHVIDWVLLPSDHRWCSNVILP</sequence>
<evidence type="ECO:0000313" key="4">
    <source>
        <dbReference type="EnsemblMetazoa" id="XP_022671402"/>
    </source>
</evidence>
<dbReference type="PANTHER" id="PTHR10900:SF77">
    <property type="entry name" value="FI19380P1"/>
    <property type="match status" value="1"/>
</dbReference>
<protein>
    <recommendedName>
        <fullName evidence="3">FAS1 domain-containing protein</fullName>
    </recommendedName>
</protein>
<dbReference type="SUPFAM" id="SSF82153">
    <property type="entry name" value="FAS1 domain"/>
    <property type="match status" value="2"/>
</dbReference>
<feature type="domain" description="FAS1" evidence="3">
    <location>
        <begin position="539"/>
        <end position="674"/>
    </location>
</feature>
<reference evidence="4" key="1">
    <citation type="submission" date="2021-01" db="UniProtKB">
        <authorList>
            <consortium name="EnsemblMetazoa"/>
        </authorList>
    </citation>
    <scope>IDENTIFICATION</scope>
</reference>
<dbReference type="InterPro" id="IPR050904">
    <property type="entry name" value="Adhesion/Biosynth-related"/>
</dbReference>
<keyword evidence="2" id="KW-0732">Signal</keyword>
<feature type="region of interest" description="Disordered" evidence="1">
    <location>
        <begin position="118"/>
        <end position="485"/>
    </location>
</feature>
<evidence type="ECO:0000256" key="2">
    <source>
        <dbReference type="SAM" id="SignalP"/>
    </source>
</evidence>
<feature type="chain" id="PRO_5029538225" description="FAS1 domain-containing protein" evidence="2">
    <location>
        <begin position="25"/>
        <end position="831"/>
    </location>
</feature>
<organism evidence="4 5">
    <name type="scientific">Varroa destructor</name>
    <name type="common">Honeybee mite</name>
    <dbReference type="NCBI Taxonomy" id="109461"/>
    <lineage>
        <taxon>Eukaryota</taxon>
        <taxon>Metazoa</taxon>
        <taxon>Ecdysozoa</taxon>
        <taxon>Arthropoda</taxon>
        <taxon>Chelicerata</taxon>
        <taxon>Arachnida</taxon>
        <taxon>Acari</taxon>
        <taxon>Parasitiformes</taxon>
        <taxon>Mesostigmata</taxon>
        <taxon>Gamasina</taxon>
        <taxon>Dermanyssoidea</taxon>
        <taxon>Varroidae</taxon>
        <taxon>Varroa</taxon>
    </lineage>
</organism>